<keyword evidence="1" id="KW-0812">Transmembrane</keyword>
<proteinExistence type="predicted"/>
<feature type="transmembrane region" description="Helical" evidence="1">
    <location>
        <begin position="56"/>
        <end position="80"/>
    </location>
</feature>
<feature type="transmembrane region" description="Helical" evidence="1">
    <location>
        <begin position="254"/>
        <end position="275"/>
    </location>
</feature>
<feature type="transmembrane region" description="Helical" evidence="1">
    <location>
        <begin position="92"/>
        <end position="120"/>
    </location>
</feature>
<dbReference type="AlphaFoldDB" id="A0A871Y6U2"/>
<reference evidence="2" key="1">
    <citation type="submission" date="2020-10" db="EMBL/GenBank/DDBJ databases">
        <title>Diverse heliorhodopsins detected via functional metagenomics in peat lake Actinobacteria, Chloroflexi and Archaea.</title>
        <authorList>
            <person name="Chazan A."/>
            <person name="Rozenberg A."/>
            <person name="Tahan R."/>
            <person name="Mannen K."/>
            <person name="Nagata T."/>
            <person name="Yaish S."/>
            <person name="Larom S."/>
            <person name="Kandori H."/>
            <person name="Inoue K."/>
            <person name="Beja O."/>
            <person name="Pushkarev A."/>
        </authorList>
    </citation>
    <scope>NUCLEOTIDE SEQUENCE</scope>
</reference>
<sequence length="284" mass="30896">MIACAVLLVPFWLFDPIEILGVSRWEKPMKFFISTGIFCITYSWLSAHISRWPRLVYWTGVIIAISFIIEMIGIAGAAAFETTSHFNVSNPLSVAVWGIMATFVNIVFASTIVLSLLIVLERQKPMLMRVGLGLGSSITAVGMGIAFFMTGPTAEQLTNFQGIAGAHAVGVDDGGPGLPLLGWSTVAGDLRVGHFFGLHAIQIAIALLIIQRYLPAAMRMPLVTVGNLTYLGFVLIVTGQALRAETFINPSPETITQIMILFAVSISIFAFWSGLSSFRQRVRI</sequence>
<evidence type="ECO:0000256" key="1">
    <source>
        <dbReference type="SAM" id="Phobius"/>
    </source>
</evidence>
<keyword evidence="1" id="KW-0472">Membrane</keyword>
<keyword evidence="1" id="KW-1133">Transmembrane helix</keyword>
<dbReference type="EMBL" id="MW122881">
    <property type="protein sequence ID" value="QOV09041.1"/>
    <property type="molecule type" value="Genomic_DNA"/>
</dbReference>
<evidence type="ECO:0000313" key="2">
    <source>
        <dbReference type="EMBL" id="QOV09041.1"/>
    </source>
</evidence>
<accession>A0A871Y6U2</accession>
<gene>
    <name evidence="2" type="ORF">HULAa3G5_00027</name>
</gene>
<name>A0A871Y6U2_9MICO</name>
<feature type="transmembrane region" description="Helical" evidence="1">
    <location>
        <begin position="192"/>
        <end position="210"/>
    </location>
</feature>
<feature type="transmembrane region" description="Helical" evidence="1">
    <location>
        <begin position="127"/>
        <end position="149"/>
    </location>
</feature>
<feature type="transmembrane region" description="Helical" evidence="1">
    <location>
        <begin position="222"/>
        <end position="242"/>
    </location>
</feature>
<organism evidence="2">
    <name type="scientific">uncultured Micrococcales bacterium</name>
    <dbReference type="NCBI Taxonomy" id="1920814"/>
    <lineage>
        <taxon>Bacteria</taxon>
        <taxon>Bacillati</taxon>
        <taxon>Actinomycetota</taxon>
        <taxon>Actinomycetes</taxon>
        <taxon>Micrococcales</taxon>
        <taxon>environmental samples</taxon>
    </lineage>
</organism>
<feature type="transmembrane region" description="Helical" evidence="1">
    <location>
        <begin position="31"/>
        <end position="49"/>
    </location>
</feature>
<protein>
    <submittedName>
        <fullName evidence="2">Uncharacterized protein</fullName>
    </submittedName>
</protein>